<feature type="region of interest" description="Disordered" evidence="1">
    <location>
        <begin position="188"/>
        <end position="217"/>
    </location>
</feature>
<gene>
    <name evidence="2" type="ORF">NP493_2649g00016</name>
</gene>
<organism evidence="2 3">
    <name type="scientific">Ridgeia piscesae</name>
    <name type="common">Tubeworm</name>
    <dbReference type="NCBI Taxonomy" id="27915"/>
    <lineage>
        <taxon>Eukaryota</taxon>
        <taxon>Metazoa</taxon>
        <taxon>Spiralia</taxon>
        <taxon>Lophotrochozoa</taxon>
        <taxon>Annelida</taxon>
        <taxon>Polychaeta</taxon>
        <taxon>Sedentaria</taxon>
        <taxon>Canalipalpata</taxon>
        <taxon>Sabellida</taxon>
        <taxon>Siboglinidae</taxon>
        <taxon>Ridgeia</taxon>
    </lineage>
</organism>
<dbReference type="EMBL" id="JAODUO010002878">
    <property type="protein sequence ID" value="KAK2149911.1"/>
    <property type="molecule type" value="Genomic_DNA"/>
</dbReference>
<dbReference type="AlphaFoldDB" id="A0AAD9JBA4"/>
<feature type="non-terminal residue" evidence="2">
    <location>
        <position position="1"/>
    </location>
</feature>
<name>A0AAD9JBA4_RIDPI</name>
<evidence type="ECO:0000313" key="3">
    <source>
        <dbReference type="Proteomes" id="UP001209878"/>
    </source>
</evidence>
<dbReference type="Proteomes" id="UP001209878">
    <property type="component" value="Unassembled WGS sequence"/>
</dbReference>
<accession>A0AAD9JBA4</accession>
<evidence type="ECO:0000256" key="1">
    <source>
        <dbReference type="SAM" id="MobiDB-lite"/>
    </source>
</evidence>
<proteinExistence type="predicted"/>
<keyword evidence="3" id="KW-1185">Reference proteome</keyword>
<comment type="caution">
    <text evidence="2">The sequence shown here is derived from an EMBL/GenBank/DDBJ whole genome shotgun (WGS) entry which is preliminary data.</text>
</comment>
<reference evidence="2" key="1">
    <citation type="journal article" date="2023" name="Mol. Biol. Evol.">
        <title>Third-Generation Sequencing Reveals the Adaptive Role of the Epigenome in Three Deep-Sea Polychaetes.</title>
        <authorList>
            <person name="Perez M."/>
            <person name="Aroh O."/>
            <person name="Sun Y."/>
            <person name="Lan Y."/>
            <person name="Juniper S.K."/>
            <person name="Young C.R."/>
            <person name="Angers B."/>
            <person name="Qian P.Y."/>
        </authorList>
    </citation>
    <scope>NUCLEOTIDE SEQUENCE</scope>
    <source>
        <strain evidence="2">R07B-5</strain>
    </source>
</reference>
<protein>
    <submittedName>
        <fullName evidence="2">Uncharacterized protein</fullName>
    </submittedName>
</protein>
<evidence type="ECO:0000313" key="2">
    <source>
        <dbReference type="EMBL" id="KAK2149911.1"/>
    </source>
</evidence>
<sequence>MHHQPPNQERALNLSILTVSGPGERACFEHSNFFKVNVPATRDTRRRASADGHRQLFVRVPADRAHRARQAQSVRSFGRSVGRSFVRDARSYARPNAAAAAIPFSRPAAAAPRSRARSRMHATTSTTTARPFFHTPFESSVRRPNSQDRQVGIEIHASDSFHETVRSTKLRRRPSADGDPFRNVCRDEHEFAQPKYGNRPMRDRARTETCESAPKAG</sequence>
<feature type="compositionally biased region" description="Basic and acidic residues" evidence="1">
    <location>
        <begin position="200"/>
        <end position="209"/>
    </location>
</feature>